<evidence type="ECO:0000256" key="6">
    <source>
        <dbReference type="SAM" id="Phobius"/>
    </source>
</evidence>
<keyword evidence="5" id="KW-0175">Coiled coil</keyword>
<accession>A0ABQ6EYT1</accession>
<evidence type="ECO:0000256" key="3">
    <source>
        <dbReference type="ARBA" id="ARBA00023026"/>
    </source>
</evidence>
<feature type="coiled-coil region" evidence="5">
    <location>
        <begin position="270"/>
        <end position="306"/>
    </location>
</feature>
<organism evidence="8 9">
    <name type="scientific">Vibrio zhanjiangensis</name>
    <dbReference type="NCBI Taxonomy" id="1046128"/>
    <lineage>
        <taxon>Bacteria</taxon>
        <taxon>Pseudomonadati</taxon>
        <taxon>Pseudomonadota</taxon>
        <taxon>Gammaproteobacteria</taxon>
        <taxon>Vibrionales</taxon>
        <taxon>Vibrionaceae</taxon>
        <taxon>Vibrio</taxon>
    </lineage>
</organism>
<gene>
    <name evidence="8" type="ORF">GCM10007938_15990</name>
</gene>
<evidence type="ECO:0000256" key="5">
    <source>
        <dbReference type="SAM" id="Coils"/>
    </source>
</evidence>
<comment type="subcellular location">
    <subcellularLocation>
        <location evidence="1">Host membrane</location>
        <topology evidence="1">Multi-pass membrane protein</topology>
    </subcellularLocation>
</comment>
<evidence type="ECO:0000256" key="2">
    <source>
        <dbReference type="ARBA" id="ARBA00022870"/>
    </source>
</evidence>
<comment type="similarity">
    <text evidence="4">Belongs to the SctE/SipB/YopB family.</text>
</comment>
<evidence type="ECO:0000259" key="7">
    <source>
        <dbReference type="Pfam" id="PF04888"/>
    </source>
</evidence>
<feature type="transmembrane region" description="Helical" evidence="6">
    <location>
        <begin position="153"/>
        <end position="173"/>
    </location>
</feature>
<evidence type="ECO:0000256" key="1">
    <source>
        <dbReference type="ARBA" id="ARBA00004301"/>
    </source>
</evidence>
<dbReference type="Proteomes" id="UP001157138">
    <property type="component" value="Unassembled WGS sequence"/>
</dbReference>
<keyword evidence="6" id="KW-0472">Membrane</keyword>
<keyword evidence="3" id="KW-0843">Virulence</keyword>
<sequence length="335" mass="34167">MEITGMLSSIIKNSLDNVQTEASNVNVVPTKSLSHDIPVTVSESHVQESGSNAPVLEEPAGQQTDIYAALMLARAAMQDSQVKFSQTDVKAARDQNKAAHEDRIAQQEKAIEKMEKAKKGGLFKKIFGWIATVAVAVAAIATTVATFGAAAPAGAAAIAGAVGAMVGAGLMVGQQVAAEFGVSLTEKIAVGLTKAFGLSEKVAQLIADIGFGIAVTALTLGAGAAASATKAATNTLSTVANTVNKVSQGIAGVGAVGQGSSQIATSTLSHQAAKAQADAKETLAEIAKNQAQMEEMEEAIKDALSKRGEIMDLVIAAMNENTNSQNGIIRHGLTA</sequence>
<dbReference type="InterPro" id="IPR006972">
    <property type="entry name" value="BipB-like_C"/>
</dbReference>
<keyword evidence="6" id="KW-1133">Transmembrane helix</keyword>
<feature type="domain" description="Translocator protein BipB-like C-terminal" evidence="7">
    <location>
        <begin position="74"/>
        <end position="166"/>
    </location>
</feature>
<evidence type="ECO:0000313" key="9">
    <source>
        <dbReference type="Proteomes" id="UP001157138"/>
    </source>
</evidence>
<dbReference type="RefSeq" id="WP_284191723.1">
    <property type="nucleotide sequence ID" value="NZ_BSPW01000027.1"/>
</dbReference>
<keyword evidence="9" id="KW-1185">Reference proteome</keyword>
<comment type="caution">
    <text evidence="8">The sequence shown here is derived from an EMBL/GenBank/DDBJ whole genome shotgun (WGS) entry which is preliminary data.</text>
</comment>
<evidence type="ECO:0000256" key="4">
    <source>
        <dbReference type="ARBA" id="ARBA00035640"/>
    </source>
</evidence>
<name>A0ABQ6EYT1_9VIBR</name>
<keyword evidence="6" id="KW-0812">Transmembrane</keyword>
<feature type="transmembrane region" description="Helical" evidence="6">
    <location>
        <begin position="126"/>
        <end position="147"/>
    </location>
</feature>
<keyword evidence="2" id="KW-1043">Host membrane</keyword>
<dbReference type="Pfam" id="PF04888">
    <property type="entry name" value="SseC"/>
    <property type="match status" value="1"/>
</dbReference>
<evidence type="ECO:0000313" key="8">
    <source>
        <dbReference type="EMBL" id="GLT17821.1"/>
    </source>
</evidence>
<proteinExistence type="inferred from homology"/>
<protein>
    <recommendedName>
        <fullName evidence="7">Translocator protein BipB-like C-terminal domain-containing protein</fullName>
    </recommendedName>
</protein>
<dbReference type="EMBL" id="BSPW01000027">
    <property type="protein sequence ID" value="GLT17821.1"/>
    <property type="molecule type" value="Genomic_DNA"/>
</dbReference>
<reference evidence="9" key="1">
    <citation type="journal article" date="2019" name="Int. J. Syst. Evol. Microbiol.">
        <title>The Global Catalogue of Microorganisms (GCM) 10K type strain sequencing project: providing services to taxonomists for standard genome sequencing and annotation.</title>
        <authorList>
            <consortium name="The Broad Institute Genomics Platform"/>
            <consortium name="The Broad Institute Genome Sequencing Center for Infectious Disease"/>
            <person name="Wu L."/>
            <person name="Ma J."/>
        </authorList>
    </citation>
    <scope>NUCLEOTIDE SEQUENCE [LARGE SCALE GENOMIC DNA]</scope>
    <source>
        <strain evidence="9">NBRC 108723</strain>
    </source>
</reference>